<dbReference type="Pfam" id="PF01270">
    <property type="entry name" value="Glyco_hydro_8"/>
    <property type="match status" value="1"/>
</dbReference>
<dbReference type="EMBL" id="LAZR01000181">
    <property type="protein sequence ID" value="KKN83695.1"/>
    <property type="molecule type" value="Genomic_DNA"/>
</dbReference>
<comment type="similarity">
    <text evidence="1">Belongs to the glycosyl hydrolase 8 (cellulase D) family.</text>
</comment>
<evidence type="ECO:0000256" key="1">
    <source>
        <dbReference type="ARBA" id="ARBA00009209"/>
    </source>
</evidence>
<proteinExistence type="inferred from homology"/>
<dbReference type="AlphaFoldDB" id="A0A0F9TRL3"/>
<keyword evidence="2" id="KW-0378">Hydrolase</keyword>
<dbReference type="GO" id="GO:0004553">
    <property type="term" value="F:hydrolase activity, hydrolyzing O-glycosyl compounds"/>
    <property type="evidence" value="ECO:0007669"/>
    <property type="project" value="InterPro"/>
</dbReference>
<keyword evidence="3" id="KW-0326">Glycosidase</keyword>
<sequence>MKVFFKITTLLLTLISYQSLAAFNNNPSSVGADSSGAYRNLAQEMGKTNIQQKVNSTFDNMFGYNNTQQLYYPYTENGVYKAHYIKAINPDEGDDIRTEGQSWGMTAAVMLNKQEEFDNLWRFAKAYQKNPDNHPDAKKQGVYAWKLKLNQNGFVYKVDEGPAPDGEEYFAFALLNASARWGNSGEFNYYNDAITMLNTIKNKLMENQIIRFSPYLDNLTDPSYHIPAFYDYFANNVTNQADKTYWRQVATKSRTLLKNHFTKVSDNPHWNLPTFLSRLDGSPVIGYIFNGQANPGQWYEFDAWRVIMNVGLDAHLMGAQAWHKNAVNKALGFLSYAKTNNSKNCYEQVYSYGGAQNKGCAGEGQKAANAVALLASTNAGQANEFFNEFWSLSQPTGSYRYYNGSLYMLAMLHVSGNFKFYNNTFN</sequence>
<dbReference type="GO" id="GO:0005975">
    <property type="term" value="P:carbohydrate metabolic process"/>
    <property type="evidence" value="ECO:0007669"/>
    <property type="project" value="InterPro"/>
</dbReference>
<dbReference type="InterPro" id="IPR002037">
    <property type="entry name" value="Glyco_hydro_8"/>
</dbReference>
<evidence type="ECO:0000313" key="4">
    <source>
        <dbReference type="EMBL" id="KKN83695.1"/>
    </source>
</evidence>
<protein>
    <recommendedName>
        <fullName evidence="5">Cellulase</fullName>
    </recommendedName>
</protein>
<evidence type="ECO:0000256" key="3">
    <source>
        <dbReference type="ARBA" id="ARBA00023295"/>
    </source>
</evidence>
<comment type="caution">
    <text evidence="4">The sequence shown here is derived from an EMBL/GenBank/DDBJ whole genome shotgun (WGS) entry which is preliminary data.</text>
</comment>
<dbReference type="SUPFAM" id="SSF48208">
    <property type="entry name" value="Six-hairpin glycosidases"/>
    <property type="match status" value="1"/>
</dbReference>
<dbReference type="InterPro" id="IPR008928">
    <property type="entry name" value="6-hairpin_glycosidase_sf"/>
</dbReference>
<reference evidence="4" key="1">
    <citation type="journal article" date="2015" name="Nature">
        <title>Complex archaea that bridge the gap between prokaryotes and eukaryotes.</title>
        <authorList>
            <person name="Spang A."/>
            <person name="Saw J.H."/>
            <person name="Jorgensen S.L."/>
            <person name="Zaremba-Niedzwiedzka K."/>
            <person name="Martijn J."/>
            <person name="Lind A.E."/>
            <person name="van Eijk R."/>
            <person name="Schleper C."/>
            <person name="Guy L."/>
            <person name="Ettema T.J."/>
        </authorList>
    </citation>
    <scope>NUCLEOTIDE SEQUENCE</scope>
</reference>
<evidence type="ECO:0000256" key="2">
    <source>
        <dbReference type="ARBA" id="ARBA00022801"/>
    </source>
</evidence>
<gene>
    <name evidence="4" type="ORF">LCGC14_0296310</name>
</gene>
<evidence type="ECO:0008006" key="5">
    <source>
        <dbReference type="Google" id="ProtNLM"/>
    </source>
</evidence>
<accession>A0A0F9TRL3</accession>
<name>A0A0F9TRL3_9ZZZZ</name>
<dbReference type="Gene3D" id="1.50.10.10">
    <property type="match status" value="1"/>
</dbReference>
<dbReference type="InterPro" id="IPR012341">
    <property type="entry name" value="6hp_glycosidase-like_sf"/>
</dbReference>
<organism evidence="4">
    <name type="scientific">marine sediment metagenome</name>
    <dbReference type="NCBI Taxonomy" id="412755"/>
    <lineage>
        <taxon>unclassified sequences</taxon>
        <taxon>metagenomes</taxon>
        <taxon>ecological metagenomes</taxon>
    </lineage>
</organism>